<comment type="caution">
    <text evidence="1">The sequence shown here is derived from an EMBL/GenBank/DDBJ whole genome shotgun (WGS) entry which is preliminary data.</text>
</comment>
<protein>
    <submittedName>
        <fullName evidence="1">DNA-binding protein</fullName>
    </submittedName>
</protein>
<dbReference type="Proteomes" id="UP000286976">
    <property type="component" value="Unassembled WGS sequence"/>
</dbReference>
<organism evidence="1 2">
    <name type="scientific">Aliidiomarina taiwanensis</name>
    <dbReference type="NCBI Taxonomy" id="946228"/>
    <lineage>
        <taxon>Bacteria</taxon>
        <taxon>Pseudomonadati</taxon>
        <taxon>Pseudomonadota</taxon>
        <taxon>Gammaproteobacteria</taxon>
        <taxon>Alteromonadales</taxon>
        <taxon>Idiomarinaceae</taxon>
        <taxon>Aliidiomarina</taxon>
    </lineage>
</organism>
<dbReference type="RefSeq" id="WP_126756995.1">
    <property type="nucleotide sequence ID" value="NZ_PIPQ01000002.1"/>
</dbReference>
<keyword evidence="2" id="KW-1185">Reference proteome</keyword>
<name>A0A432X7G2_9GAMM</name>
<evidence type="ECO:0000313" key="2">
    <source>
        <dbReference type="Proteomes" id="UP000286976"/>
    </source>
</evidence>
<keyword evidence="1" id="KW-0238">DNA-binding</keyword>
<dbReference type="Gene3D" id="2.20.25.10">
    <property type="match status" value="1"/>
</dbReference>
<dbReference type="GO" id="GO:0003677">
    <property type="term" value="F:DNA binding"/>
    <property type="evidence" value="ECO:0007669"/>
    <property type="project" value="UniProtKB-KW"/>
</dbReference>
<dbReference type="NCBIfam" id="TIGR02443">
    <property type="entry name" value="YheV family putative zinc ribbon protein"/>
    <property type="match status" value="1"/>
</dbReference>
<gene>
    <name evidence="1" type="ORF">CWE15_05065</name>
</gene>
<sequence>MARTRKRFIAGSVCPECKDDDSLMLYEEGGQEHVECVSCNYKISERDATQKNEAQPTAANEQVIGYFKP</sequence>
<dbReference type="OrthoDB" id="5881059at2"/>
<dbReference type="InterPro" id="IPR012658">
    <property type="entry name" value="YheV"/>
</dbReference>
<dbReference type="EMBL" id="PIPQ01000002">
    <property type="protein sequence ID" value="RUO42780.1"/>
    <property type="molecule type" value="Genomic_DNA"/>
</dbReference>
<proteinExistence type="predicted"/>
<reference evidence="1 2" key="1">
    <citation type="journal article" date="2011" name="Front. Microbiol.">
        <title>Genomic signatures of strain selection and enhancement in Bacillus atrophaeus var. globigii, a historical biowarfare simulant.</title>
        <authorList>
            <person name="Gibbons H.S."/>
            <person name="Broomall S.M."/>
            <person name="McNew L.A."/>
            <person name="Daligault H."/>
            <person name="Chapman C."/>
            <person name="Bruce D."/>
            <person name="Karavis M."/>
            <person name="Krepps M."/>
            <person name="McGregor P.A."/>
            <person name="Hong C."/>
            <person name="Park K.H."/>
            <person name="Akmal A."/>
            <person name="Feldman A."/>
            <person name="Lin J.S."/>
            <person name="Chang W.E."/>
            <person name="Higgs B.W."/>
            <person name="Demirev P."/>
            <person name="Lindquist J."/>
            <person name="Liem A."/>
            <person name="Fochler E."/>
            <person name="Read T.D."/>
            <person name="Tapia R."/>
            <person name="Johnson S."/>
            <person name="Bishop-Lilly K.A."/>
            <person name="Detter C."/>
            <person name="Han C."/>
            <person name="Sozhamannan S."/>
            <person name="Rosenzweig C.N."/>
            <person name="Skowronski E.W."/>
        </authorList>
    </citation>
    <scope>NUCLEOTIDE SEQUENCE [LARGE SCALE GENOMIC DNA]</scope>
    <source>
        <strain evidence="1 2">AIT1</strain>
    </source>
</reference>
<evidence type="ECO:0000313" key="1">
    <source>
        <dbReference type="EMBL" id="RUO42780.1"/>
    </source>
</evidence>
<dbReference type="SUPFAM" id="SSF57783">
    <property type="entry name" value="Zinc beta-ribbon"/>
    <property type="match status" value="1"/>
</dbReference>
<dbReference type="Pfam" id="PF09526">
    <property type="entry name" value="DUF2387"/>
    <property type="match status" value="1"/>
</dbReference>
<accession>A0A432X7G2</accession>
<dbReference type="AlphaFoldDB" id="A0A432X7G2"/>